<comment type="caution">
    <text evidence="2">The sequence shown here is derived from an EMBL/GenBank/DDBJ whole genome shotgun (WGS) entry which is preliminary data.</text>
</comment>
<dbReference type="AlphaFoldDB" id="A0AAN8Q7G7"/>
<feature type="compositionally biased region" description="Low complexity" evidence="1">
    <location>
        <begin position="700"/>
        <end position="710"/>
    </location>
</feature>
<proteinExistence type="predicted"/>
<feature type="region of interest" description="Disordered" evidence="1">
    <location>
        <begin position="542"/>
        <end position="564"/>
    </location>
</feature>
<feature type="region of interest" description="Disordered" evidence="1">
    <location>
        <begin position="297"/>
        <end position="322"/>
    </location>
</feature>
<feature type="compositionally biased region" description="Acidic residues" evidence="1">
    <location>
        <begin position="257"/>
        <end position="269"/>
    </location>
</feature>
<protein>
    <submittedName>
        <fullName evidence="2">Uncharacterized protein</fullName>
    </submittedName>
</protein>
<keyword evidence="3" id="KW-1185">Reference proteome</keyword>
<name>A0AAN8Q7G7_PATCE</name>
<accession>A0AAN8Q7G7</accession>
<feature type="compositionally biased region" description="Basic and acidic residues" evidence="1">
    <location>
        <begin position="789"/>
        <end position="800"/>
    </location>
</feature>
<feature type="compositionally biased region" description="Polar residues" evidence="1">
    <location>
        <begin position="643"/>
        <end position="666"/>
    </location>
</feature>
<gene>
    <name evidence="2" type="ORF">SNE40_002447</name>
</gene>
<feature type="region of interest" description="Disordered" evidence="1">
    <location>
        <begin position="350"/>
        <end position="421"/>
    </location>
</feature>
<feature type="region of interest" description="Disordered" evidence="1">
    <location>
        <begin position="576"/>
        <end position="800"/>
    </location>
</feature>
<dbReference type="Proteomes" id="UP001347796">
    <property type="component" value="Unassembled WGS sequence"/>
</dbReference>
<feature type="compositionally biased region" description="Basic and acidic residues" evidence="1">
    <location>
        <begin position="392"/>
        <end position="402"/>
    </location>
</feature>
<reference evidence="2 3" key="1">
    <citation type="submission" date="2024-01" db="EMBL/GenBank/DDBJ databases">
        <title>The genome of the rayed Mediterranean limpet Patella caerulea (Linnaeus, 1758).</title>
        <authorList>
            <person name="Anh-Thu Weber A."/>
            <person name="Halstead-Nussloch G."/>
        </authorList>
    </citation>
    <scope>NUCLEOTIDE SEQUENCE [LARGE SCALE GENOMIC DNA]</scope>
    <source>
        <strain evidence="2">AATW-2023a</strain>
        <tissue evidence="2">Whole specimen</tissue>
    </source>
</reference>
<feature type="region of interest" description="Disordered" evidence="1">
    <location>
        <begin position="442"/>
        <end position="503"/>
    </location>
</feature>
<evidence type="ECO:0000313" key="3">
    <source>
        <dbReference type="Proteomes" id="UP001347796"/>
    </source>
</evidence>
<feature type="compositionally biased region" description="Basic and acidic residues" evidence="1">
    <location>
        <begin position="244"/>
        <end position="256"/>
    </location>
</feature>
<feature type="compositionally biased region" description="Basic and acidic residues" evidence="1">
    <location>
        <begin position="742"/>
        <end position="759"/>
    </location>
</feature>
<dbReference type="EMBL" id="JAZGQO010000002">
    <property type="protein sequence ID" value="KAK6190622.1"/>
    <property type="molecule type" value="Genomic_DNA"/>
</dbReference>
<feature type="region of interest" description="Disordered" evidence="1">
    <location>
        <begin position="127"/>
        <end position="154"/>
    </location>
</feature>
<evidence type="ECO:0000256" key="1">
    <source>
        <dbReference type="SAM" id="MobiDB-lite"/>
    </source>
</evidence>
<evidence type="ECO:0000313" key="2">
    <source>
        <dbReference type="EMBL" id="KAK6190622.1"/>
    </source>
</evidence>
<organism evidence="2 3">
    <name type="scientific">Patella caerulea</name>
    <name type="common">Rayed Mediterranean limpet</name>
    <dbReference type="NCBI Taxonomy" id="87958"/>
    <lineage>
        <taxon>Eukaryota</taxon>
        <taxon>Metazoa</taxon>
        <taxon>Spiralia</taxon>
        <taxon>Lophotrochozoa</taxon>
        <taxon>Mollusca</taxon>
        <taxon>Gastropoda</taxon>
        <taxon>Patellogastropoda</taxon>
        <taxon>Patelloidea</taxon>
        <taxon>Patellidae</taxon>
        <taxon>Patella</taxon>
    </lineage>
</organism>
<feature type="region of interest" description="Disordered" evidence="1">
    <location>
        <begin position="238"/>
        <end position="272"/>
    </location>
</feature>
<feature type="compositionally biased region" description="Basic and acidic residues" evidence="1">
    <location>
        <begin position="361"/>
        <end position="385"/>
    </location>
</feature>
<sequence>MDTTHDTNNRVDIDDLLDFLGESPSSNINTTTSTQSAPTISNVDLFDSLCDFSDYSIIPDAQTLPTYDNSTAPDLLSDVSSSYPQTDSFVMISEDDLFGDGISTTKAGTTQQNDMDELDFGVSRTLSTQEETPNIPEDPIINDLDSTTQEETPNIPEDSIIKDLDSTNDNVMNEDSITNGDVASQEFNFDVIELPSSSELGLGAHHFKGQIAKKGSYALRRKPSRKGVRSILPNDENNIYIDSTEPKEEVTSRGENESTETNETVEEEVSVAPTKTSTPAFVMPGLQDLKKSKLFAKTQTKSDEDSTVYQNTDSEISKPPEADVVKENKSVGVRVLPTLPKIGGRTQLKTGVRVLPTIPTSEEKPKAQEDEQVSKPQENEKKGFSDDLLFGDLKDTLQKTDVPENSEMLNSGMIEEKEQKEAGLVEKNESFTQDIPVSITSIATAQTPTRSPSPPPTIKPLPTIDNPPVVRREKPTIQAKPNRLSLTRKELPPSPEKTNGCVSKTELVFKRNSLNAMLLKDGEESKKTFQTVENELKMKNSFNDTGEDLDKNSSFSDTNKDVGNSFDDIKVTLRNTSHTSSTPSYKRHTIHLETGSTPAKLYTKEEKRSSICLDPQKTDSPSNLPSWLTEPKLKKPPPLSEKNGVNQNNSNNHESTSAQDTDSKTPSWLKEMHARKSRVKPESSNNKINEDQKPVKPAWLTTKLTKTAKAGISQENENQENGDIKEKINPLRIPSVQLRKPTVGEHVESKIKSFHKENSSQESNDSSEKITPPWLSNLQLRKAPSPAKEAARNTIEPEWKRKAEEKRARLLSKFSNYDQQPLKINARGIFVKN</sequence>